<name>A0A4Q9VS89_9HYPH</name>
<dbReference type="Pfam" id="PF13410">
    <property type="entry name" value="GST_C_2"/>
    <property type="match status" value="1"/>
</dbReference>
<evidence type="ECO:0000313" key="3">
    <source>
        <dbReference type="EMBL" id="TBW38695.1"/>
    </source>
</evidence>
<evidence type="ECO:0000259" key="1">
    <source>
        <dbReference type="PROSITE" id="PS50404"/>
    </source>
</evidence>
<reference evidence="3 4" key="1">
    <citation type="submission" date="2019-02" db="EMBL/GenBank/DDBJ databases">
        <title>Siculibacillus lacustris gen. nov., sp. nov., a new rosette-forming bacterium isolated from a freshwater crater lake (Lake St. Ana, Romania).</title>
        <authorList>
            <person name="Felfoldi T."/>
            <person name="Marton Z."/>
            <person name="Szabo A."/>
            <person name="Mentes A."/>
            <person name="Boka K."/>
            <person name="Marialigeti K."/>
            <person name="Mathe I."/>
            <person name="Koncz M."/>
            <person name="Schumann P."/>
            <person name="Toth E."/>
        </authorList>
    </citation>
    <scope>NUCLEOTIDE SEQUENCE [LARGE SCALE GENOMIC DNA]</scope>
    <source>
        <strain evidence="3 4">SA-279</strain>
    </source>
</reference>
<evidence type="ECO:0000259" key="2">
    <source>
        <dbReference type="PROSITE" id="PS50405"/>
    </source>
</evidence>
<protein>
    <submittedName>
        <fullName evidence="3">Glutathione S-transferase</fullName>
    </submittedName>
</protein>
<dbReference type="Gene3D" id="3.40.30.10">
    <property type="entry name" value="Glutaredoxin"/>
    <property type="match status" value="1"/>
</dbReference>
<dbReference type="RefSeq" id="WP_131308133.1">
    <property type="nucleotide sequence ID" value="NZ_SJFN01000010.1"/>
</dbReference>
<dbReference type="OrthoDB" id="9810080at2"/>
<dbReference type="PROSITE" id="PS50404">
    <property type="entry name" value="GST_NTER"/>
    <property type="match status" value="1"/>
</dbReference>
<dbReference type="PANTHER" id="PTHR44051:SF2">
    <property type="entry name" value="HYPOTHETICAL GLUTATHIONE S-TRANSFERASE LIKE PROTEIN"/>
    <property type="match status" value="1"/>
</dbReference>
<dbReference type="CDD" id="cd03056">
    <property type="entry name" value="GST_N_4"/>
    <property type="match status" value="1"/>
</dbReference>
<keyword evidence="4" id="KW-1185">Reference proteome</keyword>
<dbReference type="InterPro" id="IPR010987">
    <property type="entry name" value="Glutathione-S-Trfase_C-like"/>
</dbReference>
<accession>A0A4Q9VS89</accession>
<keyword evidence="3" id="KW-0808">Transferase</keyword>
<sequence>MSDYTLHCFGESGNSYKAALMLELCGLDWAPAFVPFFEGATRKTEWRETLNEMGEAPVLIHGDLTLTQSGVILDYLAEETGKFGPETAAERREIWRWILFDNHKFTSYFATLRFFLGIKKFPESPVTEFLRGRVIDAYKVVEKHLASRDFLVGGRPTIADLSLAGYCFYTEEVGFDRWATFPAVHAWTGRIAALPGWKGPWELMPSALTGPSAG</sequence>
<dbReference type="GO" id="GO:0016740">
    <property type="term" value="F:transferase activity"/>
    <property type="evidence" value="ECO:0007669"/>
    <property type="project" value="UniProtKB-KW"/>
</dbReference>
<dbReference type="InterPro" id="IPR004045">
    <property type="entry name" value="Glutathione_S-Trfase_N"/>
</dbReference>
<dbReference type="AlphaFoldDB" id="A0A4Q9VS89"/>
<evidence type="ECO:0000313" key="4">
    <source>
        <dbReference type="Proteomes" id="UP000292781"/>
    </source>
</evidence>
<dbReference type="PANTHER" id="PTHR44051">
    <property type="entry name" value="GLUTATHIONE S-TRANSFERASE-RELATED"/>
    <property type="match status" value="1"/>
</dbReference>
<dbReference type="Gene3D" id="1.20.1050.10">
    <property type="match status" value="1"/>
</dbReference>
<dbReference type="InterPro" id="IPR040079">
    <property type="entry name" value="Glutathione_S-Trfase"/>
</dbReference>
<comment type="caution">
    <text evidence="3">The sequence shown here is derived from an EMBL/GenBank/DDBJ whole genome shotgun (WGS) entry which is preliminary data.</text>
</comment>
<dbReference type="InterPro" id="IPR036249">
    <property type="entry name" value="Thioredoxin-like_sf"/>
</dbReference>
<dbReference type="PROSITE" id="PS50405">
    <property type="entry name" value="GST_CTER"/>
    <property type="match status" value="1"/>
</dbReference>
<dbReference type="Proteomes" id="UP000292781">
    <property type="component" value="Unassembled WGS sequence"/>
</dbReference>
<dbReference type="SUPFAM" id="SSF52833">
    <property type="entry name" value="Thioredoxin-like"/>
    <property type="match status" value="1"/>
</dbReference>
<dbReference type="SFLD" id="SFLDS00019">
    <property type="entry name" value="Glutathione_Transferase_(cytos"/>
    <property type="match status" value="1"/>
</dbReference>
<dbReference type="SUPFAM" id="SSF47616">
    <property type="entry name" value="GST C-terminal domain-like"/>
    <property type="match status" value="1"/>
</dbReference>
<gene>
    <name evidence="3" type="ORF">EYW49_08330</name>
</gene>
<feature type="domain" description="GST N-terminal" evidence="1">
    <location>
        <begin position="2"/>
        <end position="84"/>
    </location>
</feature>
<dbReference type="EMBL" id="SJFN01000010">
    <property type="protein sequence ID" value="TBW38695.1"/>
    <property type="molecule type" value="Genomic_DNA"/>
</dbReference>
<feature type="domain" description="GST C-terminal" evidence="2">
    <location>
        <begin position="87"/>
        <end position="208"/>
    </location>
</feature>
<dbReference type="SFLD" id="SFLDG00358">
    <property type="entry name" value="Main_(cytGST)"/>
    <property type="match status" value="1"/>
</dbReference>
<proteinExistence type="predicted"/>
<organism evidence="3 4">
    <name type="scientific">Siculibacillus lacustris</name>
    <dbReference type="NCBI Taxonomy" id="1549641"/>
    <lineage>
        <taxon>Bacteria</taxon>
        <taxon>Pseudomonadati</taxon>
        <taxon>Pseudomonadota</taxon>
        <taxon>Alphaproteobacteria</taxon>
        <taxon>Hyphomicrobiales</taxon>
        <taxon>Ancalomicrobiaceae</taxon>
        <taxon>Siculibacillus</taxon>
    </lineage>
</organism>
<dbReference type="Pfam" id="PF02798">
    <property type="entry name" value="GST_N"/>
    <property type="match status" value="1"/>
</dbReference>
<dbReference type="InterPro" id="IPR036282">
    <property type="entry name" value="Glutathione-S-Trfase_C_sf"/>
</dbReference>